<reference evidence="1" key="2">
    <citation type="journal article" date="2015" name="Fish Shellfish Immunol.">
        <title>Early steps in the European eel (Anguilla anguilla)-Vibrio vulnificus interaction in the gills: Role of the RtxA13 toxin.</title>
        <authorList>
            <person name="Callol A."/>
            <person name="Pajuelo D."/>
            <person name="Ebbesson L."/>
            <person name="Teles M."/>
            <person name="MacKenzie S."/>
            <person name="Amaro C."/>
        </authorList>
    </citation>
    <scope>NUCLEOTIDE SEQUENCE</scope>
</reference>
<organism evidence="1">
    <name type="scientific">Anguilla anguilla</name>
    <name type="common">European freshwater eel</name>
    <name type="synonym">Muraena anguilla</name>
    <dbReference type="NCBI Taxonomy" id="7936"/>
    <lineage>
        <taxon>Eukaryota</taxon>
        <taxon>Metazoa</taxon>
        <taxon>Chordata</taxon>
        <taxon>Craniata</taxon>
        <taxon>Vertebrata</taxon>
        <taxon>Euteleostomi</taxon>
        <taxon>Actinopterygii</taxon>
        <taxon>Neopterygii</taxon>
        <taxon>Teleostei</taxon>
        <taxon>Anguilliformes</taxon>
        <taxon>Anguillidae</taxon>
        <taxon>Anguilla</taxon>
    </lineage>
</organism>
<protein>
    <submittedName>
        <fullName evidence="1">Uncharacterized protein</fullName>
    </submittedName>
</protein>
<dbReference type="EMBL" id="GBXM01104645">
    <property type="protein sequence ID" value="JAH03932.1"/>
    <property type="molecule type" value="Transcribed_RNA"/>
</dbReference>
<accession>A0A0E9PI21</accession>
<name>A0A0E9PI21_ANGAN</name>
<evidence type="ECO:0000313" key="1">
    <source>
        <dbReference type="EMBL" id="JAH03932.1"/>
    </source>
</evidence>
<sequence length="18" mass="2143">MNEIERHFVAIKKTLIVT</sequence>
<proteinExistence type="predicted"/>
<reference evidence="1" key="1">
    <citation type="submission" date="2014-11" db="EMBL/GenBank/DDBJ databases">
        <authorList>
            <person name="Amaro Gonzalez C."/>
        </authorList>
    </citation>
    <scope>NUCLEOTIDE SEQUENCE</scope>
</reference>
<dbReference type="AlphaFoldDB" id="A0A0E9PI21"/>